<feature type="compositionally biased region" description="Basic and acidic residues" evidence="2">
    <location>
        <begin position="1466"/>
        <end position="1481"/>
    </location>
</feature>
<feature type="compositionally biased region" description="Basic and acidic residues" evidence="2">
    <location>
        <begin position="593"/>
        <end position="607"/>
    </location>
</feature>
<feature type="coiled-coil region" evidence="1">
    <location>
        <begin position="403"/>
        <end position="448"/>
    </location>
</feature>
<dbReference type="InterPro" id="IPR057659">
    <property type="entry name" value="CEP152_CC"/>
</dbReference>
<feature type="compositionally biased region" description="Polar residues" evidence="2">
    <location>
        <begin position="1701"/>
        <end position="1710"/>
    </location>
</feature>
<name>A0ABK0M6U6_RAT</name>
<feature type="domain" description="CEP152 CEP63 binding coiled coil" evidence="3">
    <location>
        <begin position="1315"/>
        <end position="1365"/>
    </location>
</feature>
<dbReference type="Pfam" id="PF25770">
    <property type="entry name" value="CC_CEP63-bind_CEP152"/>
    <property type="match status" value="1"/>
</dbReference>
<feature type="compositionally biased region" description="Polar residues" evidence="2">
    <location>
        <begin position="1591"/>
        <end position="1610"/>
    </location>
</feature>
<feature type="region of interest" description="Disordered" evidence="2">
    <location>
        <begin position="589"/>
        <end position="611"/>
    </location>
</feature>
<feature type="coiled-coil region" evidence="1">
    <location>
        <begin position="970"/>
        <end position="1027"/>
    </location>
</feature>
<feature type="coiled-coil region" evidence="1">
    <location>
        <begin position="626"/>
        <end position="667"/>
    </location>
</feature>
<organism evidence="4 5">
    <name type="scientific">Rattus norvegicus</name>
    <name type="common">Rat</name>
    <dbReference type="NCBI Taxonomy" id="10116"/>
    <lineage>
        <taxon>Eukaryota</taxon>
        <taxon>Metazoa</taxon>
        <taxon>Chordata</taxon>
        <taxon>Craniata</taxon>
        <taxon>Vertebrata</taxon>
        <taxon>Euteleostomi</taxon>
        <taxon>Mammalia</taxon>
        <taxon>Eutheria</taxon>
        <taxon>Euarchontoglires</taxon>
        <taxon>Glires</taxon>
        <taxon>Rodentia</taxon>
        <taxon>Myomorpha</taxon>
        <taxon>Muroidea</taxon>
        <taxon>Muridae</taxon>
        <taxon>Murinae</taxon>
        <taxon>Rattus</taxon>
    </lineage>
</organism>
<keyword evidence="1" id="KW-0175">Coiled coil</keyword>
<dbReference type="InterPro" id="IPR057664">
    <property type="entry name" value="CEP152_PLK4_bind"/>
</dbReference>
<feature type="region of interest" description="Disordered" evidence="2">
    <location>
        <begin position="1695"/>
        <end position="1730"/>
    </location>
</feature>
<proteinExistence type="predicted"/>
<feature type="compositionally biased region" description="Polar residues" evidence="2">
    <location>
        <begin position="1440"/>
        <end position="1456"/>
    </location>
</feature>
<gene>
    <name evidence="4" type="primary">Cep152</name>
</gene>
<evidence type="ECO:0000313" key="5">
    <source>
        <dbReference type="Proteomes" id="UP000002494"/>
    </source>
</evidence>
<reference evidence="4" key="3">
    <citation type="submission" date="2025-09" db="UniProtKB">
        <authorList>
            <consortium name="Ensembl"/>
        </authorList>
    </citation>
    <scope>IDENTIFICATION</scope>
    <source>
        <strain evidence="4">Brown Norway</strain>
    </source>
</reference>
<feature type="coiled-coil region" evidence="1">
    <location>
        <begin position="1224"/>
        <end position="1290"/>
    </location>
</feature>
<feature type="region of interest" description="Disordered" evidence="2">
    <location>
        <begin position="82"/>
        <end position="126"/>
    </location>
</feature>
<feature type="region of interest" description="Disordered" evidence="2">
    <location>
        <begin position="1"/>
        <end position="63"/>
    </location>
</feature>
<feature type="coiled-coil region" evidence="1">
    <location>
        <begin position="225"/>
        <end position="252"/>
    </location>
</feature>
<feature type="region of interest" description="Disordered" evidence="2">
    <location>
        <begin position="1564"/>
        <end position="1622"/>
    </location>
</feature>
<dbReference type="Pfam" id="PF25769">
    <property type="entry name" value="PLK4_bind_CEP152"/>
    <property type="match status" value="1"/>
</dbReference>
<dbReference type="PANTHER" id="PTHR10337">
    <property type="entry name" value="SHC TRANSFORMING PROTEIN"/>
    <property type="match status" value="1"/>
</dbReference>
<dbReference type="PANTHER" id="PTHR10337:SF6">
    <property type="entry name" value="CENTROSOMAL PROTEIN OF 152 KDA"/>
    <property type="match status" value="1"/>
</dbReference>
<evidence type="ECO:0000313" key="4">
    <source>
        <dbReference type="Ensembl" id="ENSRNOP00000109904.1"/>
    </source>
</evidence>
<reference evidence="4" key="1">
    <citation type="submission" date="2024-01" db="EMBL/GenBank/DDBJ databases">
        <title>GRCr8: a new rat reference genome assembly contstructed from accurate long reads and long range scaffolding.</title>
        <authorList>
            <person name="Doris P.A."/>
            <person name="Kalbfleisch T."/>
            <person name="Li K."/>
            <person name="Howe K."/>
            <person name="Wood J."/>
        </authorList>
    </citation>
    <scope>NUCLEOTIDE SEQUENCE [LARGE SCALE GENOMIC DNA]</scope>
    <source>
        <strain evidence="4">Brown Norway</strain>
    </source>
</reference>
<feature type="region of interest" description="Disordered" evidence="2">
    <location>
        <begin position="1437"/>
        <end position="1481"/>
    </location>
</feature>
<dbReference type="GeneTree" id="ENSGT00950000182870"/>
<keyword evidence="5" id="KW-1185">Reference proteome</keyword>
<protein>
    <submittedName>
        <fullName evidence="4">Centrosomal protein 152</fullName>
    </submittedName>
</protein>
<reference evidence="4" key="2">
    <citation type="submission" date="2025-08" db="UniProtKB">
        <authorList>
            <consortium name="Ensembl"/>
        </authorList>
    </citation>
    <scope>IDENTIFICATION</scope>
    <source>
        <strain evidence="4">Brown Norway</strain>
    </source>
</reference>
<feature type="coiled-coil region" evidence="1">
    <location>
        <begin position="745"/>
        <end position="787"/>
    </location>
</feature>
<sequence>MSLEFGSVALQTQNEDEEFDKEDYEREKELQQLLTDLPHDMLDDELSSPERRDSDCSVDGIAGELYPSEHLERKWIERDILPKPHGVNCGNGWEENRSEPEDQRLGYHPGEGDEGGSGYSPPGKQEQADLYRLPEDFRPYTGRQKQAASVITFSDPQRDSFQQFGLSQGPNCQALEPCKAIYKPYPSSVQKTSPPAQEIAGSDMFEGLQQQFLGANENSAENIHIIQLQVLNKAKERQLDSLVEKLNDRERQIRYLNHQLLIVQDEKDGLALSLRESQKLFQSGKEREMQLEAQIHALETQIEAFKVSEEKLTKKLRTTEITLESLKQQLVELHHSESLQRAREQHESVVAGLTQKYEEQVSCLQKNLDTTITALQEQVTWFPMSNCQWSKVGYFVLSEEDVCTRLKDHVQQLERNQEAVRLEKTELINRLTRSLEDSQKQCAHLLQSGSVHEVTQLQLQLQQAQKAHILSESMNKALQEELTGLKEEISLYESAAELGVLPGDVEGDLSVELTESCVGLGIKNVSWKQSKANSVAQQEPPNEKLSKDEVILKLKTQVQRLLSSNSMKRHLVSELQRDLRDCRETMEALQQSKDSDRGMETKTETSEKTTNQLWLDSPEAINREDILRLKNEVEVLQQQNQELKEAEEKLRSTNQDLCNQMRQMVQEFDHDKQEAVDRCERTYQQHHEAMKAQIRESLLAKHAAEKQHLSEVYEGTQSQLRSDLDKLNKEVAAVQECYLEVCREKDELESTLRKTMEKAQEQTRQLLEDREEHVRKLKLELEERYQETLKAEKQSWLKAQAAGATQVEHESRQKLIQQLEEEWQSKLNHSLPARRKATSDCGSQTDQAAYPAAMPNAEALVLAEEQAHQVQQEKELTVKEALRKSEVELELKYCESIAQKVETAVQNARSRWILELPMLAEYKALLRAQQQEWAKQQEVAVAHRLSLALSEAKEKWKSELQNMKPNVASVQELEEKIHSLQKELELKDEEVPVAVRAELAKARNEWNKEKQEEIHKIQEQNEEDYRQFLEDHRNKINEVLTAAKEDFVKQKTELLLQKETEFQACLDQSRKEWTLQEAQRTQLEVHRYEEDILTVLDFLLRDTQLEYDGDSQGKQLLEVMSVCSSKWTSVQYFEKVKACIHKALQDTLSLLIDNIASEREKRNVVKTSADAVSWNTGQGDSGVPAPLPVSTSGPCAQSSALLEAEAETDKKIFEMKDLCCGHCFQELEKEKQECQDLRRKLEKSRRHLQHLERTHKATVEKLGEENSRVVEELIEENHDMKNKLETLRALCRTPPQSLSAGAAESARLLCSGQALEELRGQYIKAVKKIKRDMLRYIQESKERATEMVKAEVLRERQDTARKMHKYYLSCLQQILEDNGKEEGAEKKIMSAASKLATMVGLLGTIAESGCRVSCAQAGHSALPLASEMLTGVERSERSDVSQNTPHYVESKPNSGKTIPRSVCEQWPRRKAEPSSQRRLEDWKHREVKPMTSTTLPSDCQCGDGSCRHSDNLAKDVAPEFLPCRGEGGFDLQKKEALGAGSESLLYSVNTHSFLGGAEKKLSPRLTSESVHTTLRGPREIPKSKPFVCGSLTETESVATEKSQGVGSQDTPVKDGVGPSGSPAWPPDSTLPCGSPAVLFLGDRSQRTQEMLGDSVRRKQFSAPTCLSDAQKGNTVCRSSYTLDLPREALRSQQGRMGATLGPSSPQSTDVLKTDFRKPSGTGPASLCQKPLIKLTAPVTGQQDSGFDSPLVNLG</sequence>
<accession>A0ABK0M6U6</accession>
<feature type="compositionally biased region" description="Basic and acidic residues" evidence="2">
    <location>
        <begin position="94"/>
        <end position="105"/>
    </location>
</feature>
<evidence type="ECO:0000256" key="1">
    <source>
        <dbReference type="SAM" id="Coils"/>
    </source>
</evidence>
<dbReference type="Proteomes" id="UP000002494">
    <property type="component" value="Chromosome 3"/>
</dbReference>
<evidence type="ECO:0000256" key="2">
    <source>
        <dbReference type="SAM" id="MobiDB-lite"/>
    </source>
</evidence>
<dbReference type="RGD" id="1305348">
    <property type="gene designation" value="Cep152"/>
</dbReference>
<dbReference type="Ensembl" id="ENSRNOT00000124472.1">
    <property type="protein sequence ID" value="ENSRNOP00000109904.1"/>
    <property type="gene ID" value="ENSRNOG00000065817.2"/>
</dbReference>
<evidence type="ECO:0000259" key="3">
    <source>
        <dbReference type="Pfam" id="PF25770"/>
    </source>
</evidence>
<dbReference type="InterPro" id="IPR051235">
    <property type="entry name" value="CEP152/SHC-Transforming"/>
</dbReference>